<name>E4N9I0_KITSK</name>
<evidence type="ECO:0000256" key="1">
    <source>
        <dbReference type="SAM" id="SignalP"/>
    </source>
</evidence>
<dbReference type="KEGG" id="ksk:KSE_20380"/>
<feature type="chain" id="PRO_5003186792" description="Lipoprotein" evidence="1">
    <location>
        <begin position="24"/>
        <end position="327"/>
    </location>
</feature>
<organism evidence="2 3">
    <name type="scientific">Kitasatospora setae (strain ATCC 33774 / DSM 43861 / JCM 3304 / KCC A-0304 / NBRC 14216 / KM-6054)</name>
    <name type="common">Streptomyces setae</name>
    <dbReference type="NCBI Taxonomy" id="452652"/>
    <lineage>
        <taxon>Bacteria</taxon>
        <taxon>Bacillati</taxon>
        <taxon>Actinomycetota</taxon>
        <taxon>Actinomycetes</taxon>
        <taxon>Kitasatosporales</taxon>
        <taxon>Streptomycetaceae</taxon>
        <taxon>Kitasatospora</taxon>
    </lineage>
</organism>
<dbReference type="EMBL" id="AP010968">
    <property type="protein sequence ID" value="BAJ27861.1"/>
    <property type="molecule type" value="Genomic_DNA"/>
</dbReference>
<dbReference type="PROSITE" id="PS51318">
    <property type="entry name" value="TAT"/>
    <property type="match status" value="1"/>
</dbReference>
<proteinExistence type="predicted"/>
<dbReference type="RefSeq" id="WP_014135179.1">
    <property type="nucleotide sequence ID" value="NC_016109.1"/>
</dbReference>
<evidence type="ECO:0000313" key="2">
    <source>
        <dbReference type="EMBL" id="BAJ27861.1"/>
    </source>
</evidence>
<dbReference type="PROSITE" id="PS51257">
    <property type="entry name" value="PROKAR_LIPOPROTEIN"/>
    <property type="match status" value="1"/>
</dbReference>
<sequence>MRARNTAPSTARTAGTTARTALAALGAALLLAACGTGPHSTPVPGAPAGPALVTAGPEVRPATGAAAEQAARVAAAWPGSAARQAWERGYYPLDAPEEWLPAGAFHSGADKAAYLEGRFDLRAALPVSVADTAEVRFADGGSLVLPQRSAKDAYDWLTRAAGTCHADCDARLTVTAVRPGSATVTTSRGRATIPTWEFTVTGYDEPFRYPAVLPQQPPAAPDPSPTWSGDGLPAVLRQVSADGLVLTAGVAFGCATVDPGTVYETDQAVVLIGRATPRTLGPNQVCDASLTMAPVEFRLARPLGTRVVLGLADGRPQIPVPTGGFAK</sequence>
<gene>
    <name evidence="2" type="ordered locus">KSE_20380</name>
</gene>
<keyword evidence="1" id="KW-0732">Signal</keyword>
<dbReference type="eggNOG" id="ENOG503356Q">
    <property type="taxonomic scope" value="Bacteria"/>
</dbReference>
<dbReference type="AlphaFoldDB" id="E4N9I0"/>
<feature type="signal peptide" evidence="1">
    <location>
        <begin position="1"/>
        <end position="23"/>
    </location>
</feature>
<evidence type="ECO:0000313" key="3">
    <source>
        <dbReference type="Proteomes" id="UP000007076"/>
    </source>
</evidence>
<keyword evidence="3" id="KW-1185">Reference proteome</keyword>
<dbReference type="Proteomes" id="UP000007076">
    <property type="component" value="Chromosome"/>
</dbReference>
<dbReference type="STRING" id="452652.KSE_20380"/>
<accession>E4N9I0</accession>
<dbReference type="HOGENOM" id="CLU_949685_0_0_11"/>
<dbReference type="PATRIC" id="fig|452652.3.peg.2047"/>
<dbReference type="InterPro" id="IPR006311">
    <property type="entry name" value="TAT_signal"/>
</dbReference>
<evidence type="ECO:0008006" key="4">
    <source>
        <dbReference type="Google" id="ProtNLM"/>
    </source>
</evidence>
<reference evidence="2 3" key="1">
    <citation type="journal article" date="2010" name="DNA Res.">
        <title>Genome sequence of Kitasatospora setae NBRC 14216T: an evolutionary snapshot of the family Streptomycetaceae.</title>
        <authorList>
            <person name="Ichikawa N."/>
            <person name="Oguchi A."/>
            <person name="Ikeda H."/>
            <person name="Ishikawa J."/>
            <person name="Kitani S."/>
            <person name="Watanabe Y."/>
            <person name="Nakamura S."/>
            <person name="Katano Y."/>
            <person name="Kishi E."/>
            <person name="Sasagawa M."/>
            <person name="Ankai A."/>
            <person name="Fukui S."/>
            <person name="Hashimoto Y."/>
            <person name="Kamata S."/>
            <person name="Otoguro M."/>
            <person name="Tanikawa S."/>
            <person name="Nihira T."/>
            <person name="Horinouchi S."/>
            <person name="Ohnishi Y."/>
            <person name="Hayakawa M."/>
            <person name="Kuzuyama T."/>
            <person name="Arisawa A."/>
            <person name="Nomoto F."/>
            <person name="Miura H."/>
            <person name="Takahashi Y."/>
            <person name="Fujita N."/>
        </authorList>
    </citation>
    <scope>NUCLEOTIDE SEQUENCE [LARGE SCALE GENOMIC DNA]</scope>
    <source>
        <strain evidence="3">ATCC 33774 / DSM 43861 / JCM 3304 / KCC A-0304 / NBRC 14216 / KM-6054</strain>
    </source>
</reference>
<protein>
    <recommendedName>
        <fullName evidence="4">Lipoprotein</fullName>
    </recommendedName>
</protein>